<evidence type="ECO:0000313" key="2">
    <source>
        <dbReference type="Proteomes" id="UP000199668"/>
    </source>
</evidence>
<keyword evidence="2" id="KW-1185">Reference proteome</keyword>
<dbReference type="OrthoDB" id="2624449at2"/>
<dbReference type="STRING" id="266892.SAMN04488054_105153"/>
<name>A0A1I4KPT5_9BACI</name>
<protein>
    <submittedName>
        <fullName evidence="1">Uncharacterized protein</fullName>
    </submittedName>
</protein>
<dbReference type="RefSeq" id="WP_090926245.1">
    <property type="nucleotide sequence ID" value="NZ_FOTY01000005.1"/>
</dbReference>
<proteinExistence type="predicted"/>
<organism evidence="1 2">
    <name type="scientific">Salibacterium qingdaonense</name>
    <dbReference type="NCBI Taxonomy" id="266892"/>
    <lineage>
        <taxon>Bacteria</taxon>
        <taxon>Bacillati</taxon>
        <taxon>Bacillota</taxon>
        <taxon>Bacilli</taxon>
        <taxon>Bacillales</taxon>
        <taxon>Bacillaceae</taxon>
    </lineage>
</organism>
<accession>A0A1I4KPT5</accession>
<dbReference type="EMBL" id="FOTY01000005">
    <property type="protein sequence ID" value="SFL80792.1"/>
    <property type="molecule type" value="Genomic_DNA"/>
</dbReference>
<gene>
    <name evidence="1" type="ORF">SAMN04488054_105153</name>
</gene>
<reference evidence="1 2" key="1">
    <citation type="submission" date="2016-10" db="EMBL/GenBank/DDBJ databases">
        <authorList>
            <person name="de Groot N.N."/>
        </authorList>
    </citation>
    <scope>NUCLEOTIDE SEQUENCE [LARGE SCALE GENOMIC DNA]</scope>
    <source>
        <strain evidence="1 2">CGMCC 1.6134</strain>
    </source>
</reference>
<dbReference type="Proteomes" id="UP000199668">
    <property type="component" value="Unassembled WGS sequence"/>
</dbReference>
<dbReference type="AlphaFoldDB" id="A0A1I4KPT5"/>
<sequence length="70" mass="7968">MNRYIYSYRIVSTGEQSRYGVAAGSQEDADTRIREAIADIEFTETEDVQGIALDRVISEEDNYYECEGCT</sequence>
<evidence type="ECO:0000313" key="1">
    <source>
        <dbReference type="EMBL" id="SFL80792.1"/>
    </source>
</evidence>